<evidence type="ECO:0000313" key="2">
    <source>
        <dbReference type="EMBL" id="VDO18426.1"/>
    </source>
</evidence>
<reference evidence="2 3" key="2">
    <citation type="submission" date="2018-11" db="EMBL/GenBank/DDBJ databases">
        <authorList>
            <consortium name="Pathogen Informatics"/>
        </authorList>
    </citation>
    <scope>NUCLEOTIDE SEQUENCE [LARGE SCALE GENOMIC DNA]</scope>
</reference>
<evidence type="ECO:0000313" key="3">
    <source>
        <dbReference type="Proteomes" id="UP000280834"/>
    </source>
</evidence>
<dbReference type="InterPro" id="IPR014158">
    <property type="entry name" value="T4SS_VirB5"/>
</dbReference>
<keyword evidence="3" id="KW-1185">Reference proteome</keyword>
<dbReference type="Pfam" id="PF07996">
    <property type="entry name" value="T4SS"/>
    <property type="match status" value="1"/>
</dbReference>
<protein>
    <submittedName>
        <fullName evidence="4">DUF148 domain-containing protein</fullName>
    </submittedName>
</protein>
<name>A0A0R3QJA7_9BILA</name>
<gene>
    <name evidence="2" type="ORF">BTMF_LOCUS5739</name>
</gene>
<sequence>MPRKLLLLLVTCAALLAPLQARAGIPVIDFAAIANLIQQIMYWQQQISAMQKQFDELKASKEQLKQTYESMSGSRGMEQLLATSDAARNYLPSNYADLRRSLDTPVPGYAGLSEQVRSIVSANSVLSTTQMDALSPELRQLVEQGRQSAA</sequence>
<feature type="chain" id="PRO_5043130682" evidence="1">
    <location>
        <begin position="22"/>
        <end position="150"/>
    </location>
</feature>
<dbReference type="AlphaFoldDB" id="A0A0R3QJA7"/>
<proteinExistence type="predicted"/>
<reference evidence="4" key="1">
    <citation type="submission" date="2017-02" db="UniProtKB">
        <authorList>
            <consortium name="WormBaseParasite"/>
        </authorList>
    </citation>
    <scope>IDENTIFICATION</scope>
</reference>
<organism evidence="4">
    <name type="scientific">Brugia timori</name>
    <dbReference type="NCBI Taxonomy" id="42155"/>
    <lineage>
        <taxon>Eukaryota</taxon>
        <taxon>Metazoa</taxon>
        <taxon>Ecdysozoa</taxon>
        <taxon>Nematoda</taxon>
        <taxon>Chromadorea</taxon>
        <taxon>Rhabditida</taxon>
        <taxon>Spirurina</taxon>
        <taxon>Spiruromorpha</taxon>
        <taxon>Filarioidea</taxon>
        <taxon>Onchocercidae</taxon>
        <taxon>Brugia</taxon>
    </lineage>
</organism>
<dbReference type="SUPFAM" id="SSF101082">
    <property type="entry name" value="Typo IV secretion system protein TraC"/>
    <property type="match status" value="1"/>
</dbReference>
<dbReference type="WBParaSite" id="BTMF_0000651001-mRNA-1">
    <property type="protein sequence ID" value="BTMF_0000651001-mRNA-1"/>
    <property type="gene ID" value="BTMF_0000651001"/>
</dbReference>
<keyword evidence="1" id="KW-0732">Signal</keyword>
<dbReference type="EMBL" id="UZAG01006426">
    <property type="protein sequence ID" value="VDO18426.1"/>
    <property type="molecule type" value="Genomic_DNA"/>
</dbReference>
<evidence type="ECO:0000256" key="1">
    <source>
        <dbReference type="SAM" id="SignalP"/>
    </source>
</evidence>
<dbReference type="Gene3D" id="1.20.58.430">
    <property type="entry name" value="Type IV secretion system, VirB5-domain"/>
    <property type="match status" value="1"/>
</dbReference>
<dbReference type="InterPro" id="IPR023220">
    <property type="entry name" value="T4SS_VirB5-domain"/>
</dbReference>
<accession>A0A0R3QJA7</accession>
<feature type="signal peptide" evidence="1">
    <location>
        <begin position="1"/>
        <end position="21"/>
    </location>
</feature>
<dbReference type="Proteomes" id="UP000280834">
    <property type="component" value="Unassembled WGS sequence"/>
</dbReference>
<evidence type="ECO:0000313" key="4">
    <source>
        <dbReference type="WBParaSite" id="BTMF_0000651001-mRNA-1"/>
    </source>
</evidence>